<dbReference type="Pfam" id="PF14378">
    <property type="entry name" value="PAP2_3"/>
    <property type="match status" value="3"/>
</dbReference>
<feature type="region of interest" description="Disordered" evidence="5">
    <location>
        <begin position="39"/>
        <end position="81"/>
    </location>
</feature>
<feature type="compositionally biased region" description="Low complexity" evidence="5">
    <location>
        <begin position="69"/>
        <end position="81"/>
    </location>
</feature>
<proteinExistence type="predicted"/>
<evidence type="ECO:0000256" key="1">
    <source>
        <dbReference type="ARBA" id="ARBA00004141"/>
    </source>
</evidence>
<evidence type="ECO:0000256" key="4">
    <source>
        <dbReference type="ARBA" id="ARBA00023136"/>
    </source>
</evidence>
<keyword evidence="3 6" id="KW-1133">Transmembrane helix</keyword>
<dbReference type="Proteomes" id="UP000034164">
    <property type="component" value="Unassembled WGS sequence"/>
</dbReference>
<feature type="transmembrane region" description="Helical" evidence="6">
    <location>
        <begin position="252"/>
        <end position="270"/>
    </location>
</feature>
<evidence type="ECO:0000256" key="6">
    <source>
        <dbReference type="SAM" id="Phobius"/>
    </source>
</evidence>
<evidence type="ECO:0000256" key="7">
    <source>
        <dbReference type="SAM" id="SignalP"/>
    </source>
</evidence>
<protein>
    <recommendedName>
        <fullName evidence="8">Inositolphosphotransferase Aur1/Ipt1 domain-containing protein</fullName>
    </recommendedName>
</protein>
<dbReference type="VEuPathDB" id="FungiDB:EMCG_09066"/>
<dbReference type="EMBL" id="LCZI01000705">
    <property type="protein sequence ID" value="KKZ65043.1"/>
    <property type="molecule type" value="Genomic_DNA"/>
</dbReference>
<feature type="transmembrane region" description="Helical" evidence="6">
    <location>
        <begin position="198"/>
        <end position="217"/>
    </location>
</feature>
<evidence type="ECO:0000256" key="2">
    <source>
        <dbReference type="ARBA" id="ARBA00022692"/>
    </source>
</evidence>
<keyword evidence="2 6" id="KW-0812">Transmembrane</keyword>
<keyword evidence="7" id="KW-0732">Signal</keyword>
<accession>A0A0G2I3S5</accession>
<dbReference type="GO" id="GO:0016020">
    <property type="term" value="C:membrane"/>
    <property type="evidence" value="ECO:0007669"/>
    <property type="project" value="UniProtKB-SubCell"/>
</dbReference>
<evidence type="ECO:0000256" key="3">
    <source>
        <dbReference type="ARBA" id="ARBA00022989"/>
    </source>
</evidence>
<comment type="caution">
    <text evidence="9">The sequence shown here is derived from an EMBL/GenBank/DDBJ whole genome shotgun (WGS) entry which is preliminary data.</text>
</comment>
<evidence type="ECO:0000313" key="10">
    <source>
        <dbReference type="Proteomes" id="UP000034164"/>
    </source>
</evidence>
<comment type="subcellular location">
    <subcellularLocation>
        <location evidence="1">Membrane</location>
        <topology evidence="1">Multi-pass membrane protein</topology>
    </subcellularLocation>
</comment>
<evidence type="ECO:0000256" key="5">
    <source>
        <dbReference type="SAM" id="MobiDB-lite"/>
    </source>
</evidence>
<dbReference type="AlphaFoldDB" id="A0A0G2I3S5"/>
<keyword evidence="4 6" id="KW-0472">Membrane</keyword>
<dbReference type="OrthoDB" id="2566866at2759"/>
<reference evidence="10" key="1">
    <citation type="journal article" date="2015" name="PLoS Genet.">
        <title>The dynamic genome and transcriptome of the human fungal pathogen Blastomyces and close relative Emmonsia.</title>
        <authorList>
            <person name="Munoz J.F."/>
            <person name="Gauthier G.M."/>
            <person name="Desjardins C.A."/>
            <person name="Gallo J.E."/>
            <person name="Holder J."/>
            <person name="Sullivan T.D."/>
            <person name="Marty A.J."/>
            <person name="Carmen J.C."/>
            <person name="Chen Z."/>
            <person name="Ding L."/>
            <person name="Gujja S."/>
            <person name="Magrini V."/>
            <person name="Misas E."/>
            <person name="Mitreva M."/>
            <person name="Priest M."/>
            <person name="Saif S."/>
            <person name="Whiston E.A."/>
            <person name="Young S."/>
            <person name="Zeng Q."/>
            <person name="Goldman W.E."/>
            <person name="Mardis E.R."/>
            <person name="Taylor J.W."/>
            <person name="McEwen J.G."/>
            <person name="Clay O.K."/>
            <person name="Klein B.S."/>
            <person name="Cuomo C.A."/>
        </authorList>
    </citation>
    <scope>NUCLEOTIDE SEQUENCE [LARGE SCALE GENOMIC DNA]</scope>
    <source>
        <strain evidence="10">UAMH 3008</strain>
    </source>
</reference>
<feature type="transmembrane region" description="Helical" evidence="6">
    <location>
        <begin position="401"/>
        <end position="422"/>
    </location>
</feature>
<name>A0A0G2I3S5_9EURO</name>
<gene>
    <name evidence="9" type="ORF">EMCG_09066</name>
</gene>
<feature type="chain" id="PRO_5002545513" description="Inositolphosphotransferase Aur1/Ipt1 domain-containing protein" evidence="7">
    <location>
        <begin position="26"/>
        <end position="461"/>
    </location>
</feature>
<sequence length="461" mass="52347">MGIGAFLEPLVVVTLLLGGTWINRSSDISRSYTRNTARSSSLASGGFSDKTVDGIEHGLPTTTGTEDGSLPSSPSRSLSPSLLLDQEQPFRSRQIGLWSWNREVMTPNTAKFRNRCFSRLLRRFPFLVECWYWTLVYWTYQLARAFTAVTLKDSTVDVARNHALQLIKLEESLHILWEVQIQHYFLHRPILMAWTNRLYSFIHIPGTIAFLVWLYYYTTTRNRLNERYFMKLSACPSNVSTGSVLYQARRRTLAFCNLLAFVVFTLWPCMPPRLLSDPSVNGSVGELSRSYRFVDTVHGVGGASSIWTQNKFCNQYAAMPSLHFGYSLMIGITITTIPLPSQPHRSRTFLPHFLNFSHPSLASKVHRSSWQRIVCIVLGITYPFTILVAIVATANHFILDAVAGATICGLGWWGNSVLLNLLPLEDYLFWILRIHKPEQGSICLRPSFVYDDSDEDLAMVL</sequence>
<evidence type="ECO:0000313" key="9">
    <source>
        <dbReference type="EMBL" id="KKZ65043.1"/>
    </source>
</evidence>
<dbReference type="PANTHER" id="PTHR31310:SF7">
    <property type="entry name" value="PA-PHOSPHATASE RELATED-FAMILY PROTEIN DDB_G0268928"/>
    <property type="match status" value="1"/>
</dbReference>
<feature type="domain" description="Inositolphosphotransferase Aur1/Ipt1" evidence="8">
    <location>
        <begin position="369"/>
        <end position="413"/>
    </location>
</feature>
<evidence type="ECO:0000259" key="8">
    <source>
        <dbReference type="Pfam" id="PF14378"/>
    </source>
</evidence>
<dbReference type="PANTHER" id="PTHR31310">
    <property type="match status" value="1"/>
</dbReference>
<dbReference type="CDD" id="cd03386">
    <property type="entry name" value="PAP2_Aur1_like"/>
    <property type="match status" value="1"/>
</dbReference>
<dbReference type="InterPro" id="IPR052185">
    <property type="entry name" value="IPC_Synthase-Related"/>
</dbReference>
<feature type="transmembrane region" description="Helical" evidence="6">
    <location>
        <begin position="373"/>
        <end position="395"/>
    </location>
</feature>
<feature type="domain" description="Inositolphosphotransferase Aur1/Ipt1" evidence="8">
    <location>
        <begin position="246"/>
        <end position="336"/>
    </location>
</feature>
<feature type="signal peptide" evidence="7">
    <location>
        <begin position="1"/>
        <end position="25"/>
    </location>
</feature>
<dbReference type="InterPro" id="IPR026841">
    <property type="entry name" value="Aur1/Ipt1"/>
</dbReference>
<feature type="transmembrane region" description="Helical" evidence="6">
    <location>
        <begin position="324"/>
        <end position="341"/>
    </location>
</feature>
<organism evidence="9 10">
    <name type="scientific">[Emmonsia] crescens</name>
    <dbReference type="NCBI Taxonomy" id="73230"/>
    <lineage>
        <taxon>Eukaryota</taxon>
        <taxon>Fungi</taxon>
        <taxon>Dikarya</taxon>
        <taxon>Ascomycota</taxon>
        <taxon>Pezizomycotina</taxon>
        <taxon>Eurotiomycetes</taxon>
        <taxon>Eurotiomycetidae</taxon>
        <taxon>Onygenales</taxon>
        <taxon>Ajellomycetaceae</taxon>
        <taxon>Emergomyces</taxon>
    </lineage>
</organism>
<feature type="domain" description="Inositolphosphotransferase Aur1/Ipt1" evidence="8">
    <location>
        <begin position="165"/>
        <end position="223"/>
    </location>
</feature>